<dbReference type="Ensembl" id="ENSLCAT00010025373.1">
    <property type="protein sequence ID" value="ENSLCAP00010024830.1"/>
    <property type="gene ID" value="ENSLCAG00010011619.1"/>
</dbReference>
<keyword evidence="6" id="KW-0732">Signal</keyword>
<evidence type="ECO:0000256" key="2">
    <source>
        <dbReference type="ARBA" id="ARBA00008501"/>
    </source>
</evidence>
<dbReference type="Gene3D" id="2.60.40.4060">
    <property type="entry name" value="Reeler domain"/>
    <property type="match status" value="1"/>
</dbReference>
<dbReference type="GeneID" id="108877399"/>
<feature type="transmembrane region" description="Helical" evidence="10">
    <location>
        <begin position="343"/>
        <end position="368"/>
    </location>
</feature>
<comment type="subcellular location">
    <subcellularLocation>
        <location evidence="1">Secreted</location>
    </subcellularLocation>
</comment>
<feature type="transmembrane region" description="Helical" evidence="10">
    <location>
        <begin position="402"/>
        <end position="426"/>
    </location>
</feature>
<keyword evidence="7" id="KW-0391">Immunity</keyword>
<keyword evidence="10" id="KW-1133">Transmembrane helix</keyword>
<keyword evidence="5" id="KW-0399">Innate immunity</keyword>
<gene>
    <name evidence="12 14" type="primary">LOC108877399</name>
</gene>
<organism evidence="12 13">
    <name type="scientific">Lates calcarifer</name>
    <name type="common">Barramundi</name>
    <name type="synonym">Holocentrus calcarifer</name>
    <dbReference type="NCBI Taxonomy" id="8187"/>
    <lineage>
        <taxon>Eukaryota</taxon>
        <taxon>Metazoa</taxon>
        <taxon>Chordata</taxon>
        <taxon>Craniata</taxon>
        <taxon>Vertebrata</taxon>
        <taxon>Euteleostomi</taxon>
        <taxon>Actinopterygii</taxon>
        <taxon>Neopterygii</taxon>
        <taxon>Teleostei</taxon>
        <taxon>Neoteleostei</taxon>
        <taxon>Acanthomorphata</taxon>
        <taxon>Carangaria</taxon>
        <taxon>Carangaria incertae sedis</taxon>
        <taxon>Centropomidae</taxon>
        <taxon>Lates</taxon>
    </lineage>
</organism>
<dbReference type="PANTHER" id="PTHR45828">
    <property type="entry name" value="CYTOCHROME B561/FERRIC REDUCTASE TRANSMEMBRANE"/>
    <property type="match status" value="1"/>
</dbReference>
<evidence type="ECO:0000313" key="13">
    <source>
        <dbReference type="Proteomes" id="UP000314980"/>
    </source>
</evidence>
<dbReference type="KEGG" id="lcf:108877399"/>
<feature type="transmembrane region" description="Helical" evidence="10">
    <location>
        <begin position="12"/>
        <end position="29"/>
    </location>
</feature>
<dbReference type="Proteomes" id="UP000314980">
    <property type="component" value="Unassembled WGS sequence"/>
</dbReference>
<evidence type="ECO:0000256" key="10">
    <source>
        <dbReference type="SAM" id="Phobius"/>
    </source>
</evidence>
<evidence type="ECO:0000256" key="6">
    <source>
        <dbReference type="ARBA" id="ARBA00022729"/>
    </source>
</evidence>
<sequence>MDYGTKILYFKMWMWILIGLNFITKVYGYPNGNVAESCQSILPVHRGRTGRPIPPQTSNPPYEIHFTLGENGEPSSVTLRGKPSKFRGFLLEARETHALDEGPPVGKFIILNPGNSHLLTCSEQAGSAVSHSNDARKTSVQFNWTALGAEQNITFRATVVETYDFYWVRVDKSVSLPAQPTTASTEPSTTSATESHTTKPTIATNTKNTAVILISVDSFLEILKMELLNIVTALNSHFSLPLSKGLKISFSVLCAAVEIIGIILFYVGDSSGVTLGALVCVIIVINFTELVMVSLSFGSSPEVKEICNHVVKVCAVVHEIFTIAVIFVGILEIDCRLNRTESWLLKVVIAYTAWIFLFEVWVFIFSIYSKIILRRSKIENSKSSGQQGGQQGQKKNLDAAKVTVIAISGIIIVGTMSFNIAIIVGISKLQEK</sequence>
<dbReference type="CDD" id="cd08544">
    <property type="entry name" value="Reeler"/>
    <property type="match status" value="1"/>
</dbReference>
<dbReference type="GO" id="GO:0005576">
    <property type="term" value="C:extracellular region"/>
    <property type="evidence" value="ECO:0007669"/>
    <property type="project" value="UniProtKB-SubCell"/>
</dbReference>
<keyword evidence="4" id="KW-0929">Antimicrobial</keyword>
<dbReference type="InParanoid" id="A0A4W6DI02"/>
<evidence type="ECO:0000256" key="5">
    <source>
        <dbReference type="ARBA" id="ARBA00022588"/>
    </source>
</evidence>
<reference evidence="13" key="1">
    <citation type="submission" date="2015-09" db="EMBL/GenBank/DDBJ databases">
        <authorList>
            <person name="Sai Rama Sridatta P."/>
        </authorList>
    </citation>
    <scope>NUCLEOTIDE SEQUENCE [LARGE SCALE GENOMIC DNA]</scope>
</reference>
<evidence type="ECO:0000256" key="4">
    <source>
        <dbReference type="ARBA" id="ARBA00022529"/>
    </source>
</evidence>
<feature type="transmembrane region" description="Helical" evidence="10">
    <location>
        <begin position="310"/>
        <end position="331"/>
    </location>
</feature>
<evidence type="ECO:0000256" key="8">
    <source>
        <dbReference type="ARBA" id="ARBA00023022"/>
    </source>
</evidence>
<dbReference type="Pfam" id="PF02014">
    <property type="entry name" value="Reeler"/>
    <property type="match status" value="1"/>
</dbReference>
<evidence type="ECO:0000259" key="11">
    <source>
        <dbReference type="PROSITE" id="PS51019"/>
    </source>
</evidence>
<feature type="region of interest" description="Disordered" evidence="9">
    <location>
        <begin position="178"/>
        <end position="200"/>
    </location>
</feature>
<protein>
    <submittedName>
        <fullName evidence="14">Uncharacterized protein LOC108877399</fullName>
    </submittedName>
</protein>
<dbReference type="InterPro" id="IPR002861">
    <property type="entry name" value="Reeler_dom"/>
</dbReference>
<feature type="domain" description="Reelin" evidence="11">
    <location>
        <begin position="23"/>
        <end position="191"/>
    </location>
</feature>
<name>A0A4W6DI02_LATCA</name>
<keyword evidence="10" id="KW-0812">Transmembrane</keyword>
<feature type="transmembrane region" description="Helical" evidence="10">
    <location>
        <begin position="248"/>
        <end position="267"/>
    </location>
</feature>
<dbReference type="GO" id="GO:0016020">
    <property type="term" value="C:membrane"/>
    <property type="evidence" value="ECO:0007669"/>
    <property type="project" value="TreeGrafter"/>
</dbReference>
<dbReference type="GO" id="GO:0042742">
    <property type="term" value="P:defense response to bacterium"/>
    <property type="evidence" value="ECO:0007669"/>
    <property type="project" value="UniProtKB-KW"/>
</dbReference>
<evidence type="ECO:0000256" key="7">
    <source>
        <dbReference type="ARBA" id="ARBA00022859"/>
    </source>
</evidence>
<dbReference type="RefSeq" id="XP_018522934.1">
    <property type="nucleotide sequence ID" value="XM_018667418.2"/>
</dbReference>
<dbReference type="PROSITE" id="PS51019">
    <property type="entry name" value="REELIN"/>
    <property type="match status" value="1"/>
</dbReference>
<keyword evidence="8" id="KW-0044">Antibiotic</keyword>
<dbReference type="InterPro" id="IPR042307">
    <property type="entry name" value="Reeler_sf"/>
</dbReference>
<reference evidence="14" key="2">
    <citation type="submission" date="2025-04" db="UniProtKB">
        <authorList>
            <consortium name="RefSeq"/>
        </authorList>
    </citation>
    <scope>IDENTIFICATION</scope>
    <source>
        <tissue evidence="14">Brain</tissue>
    </source>
</reference>
<comment type="similarity">
    <text evidence="2">Belongs to the insect defense protein family.</text>
</comment>
<keyword evidence="10" id="KW-0472">Membrane</keyword>
<dbReference type="PANTHER" id="PTHR45828:SF9">
    <property type="entry name" value="CELL WALL INTEGRITY AND STRESS RESPONSE COMPONENT 4-LIKE-RELATED"/>
    <property type="match status" value="1"/>
</dbReference>
<keyword evidence="13" id="KW-1185">Reference proteome</keyword>
<dbReference type="Proteomes" id="UP000694890">
    <property type="component" value="Linkage group LG17"/>
</dbReference>
<dbReference type="GeneTree" id="ENSGT00940000157704"/>
<keyword evidence="3" id="KW-0964">Secreted</keyword>
<evidence type="ECO:0000256" key="1">
    <source>
        <dbReference type="ARBA" id="ARBA00004613"/>
    </source>
</evidence>
<reference evidence="12" key="3">
    <citation type="submission" date="2025-05" db="UniProtKB">
        <authorList>
            <consortium name="Ensembl"/>
        </authorList>
    </citation>
    <scope>IDENTIFICATION</scope>
</reference>
<accession>A0A4W6DI02</accession>
<proteinExistence type="inferred from homology"/>
<evidence type="ECO:0000313" key="12">
    <source>
        <dbReference type="Ensembl" id="ENSLCAP00010024830.1"/>
    </source>
</evidence>
<dbReference type="AlphaFoldDB" id="A0A4W6DI02"/>
<evidence type="ECO:0000313" key="14">
    <source>
        <dbReference type="RefSeq" id="XP_018522934.1"/>
    </source>
</evidence>
<dbReference type="InterPro" id="IPR051237">
    <property type="entry name" value="Ferric-chelate_Red/DefProt"/>
</dbReference>
<evidence type="ECO:0000256" key="3">
    <source>
        <dbReference type="ARBA" id="ARBA00022525"/>
    </source>
</evidence>
<dbReference type="STRING" id="8187.ENSLCAP00010024830"/>
<evidence type="ECO:0000256" key="9">
    <source>
        <dbReference type="SAM" id="MobiDB-lite"/>
    </source>
</evidence>
<feature type="transmembrane region" description="Helical" evidence="10">
    <location>
        <begin position="273"/>
        <end position="298"/>
    </location>
</feature>
<dbReference type="OrthoDB" id="6418377at2759"/>
<dbReference type="GO" id="GO:0045087">
    <property type="term" value="P:innate immune response"/>
    <property type="evidence" value="ECO:0007669"/>
    <property type="project" value="UniProtKB-KW"/>
</dbReference>